<evidence type="ECO:0000313" key="8">
    <source>
        <dbReference type="Proteomes" id="UP000239007"/>
    </source>
</evidence>
<keyword evidence="5" id="KW-0676">Redox-active center</keyword>
<dbReference type="Pfam" id="PF08534">
    <property type="entry name" value="Redoxin"/>
    <property type="match status" value="1"/>
</dbReference>
<comment type="similarity">
    <text evidence="2">Belongs to the thioredoxin family. DsbE subfamily.</text>
</comment>
<dbReference type="Gene3D" id="3.40.30.10">
    <property type="entry name" value="Glutaredoxin"/>
    <property type="match status" value="1"/>
</dbReference>
<dbReference type="InterPro" id="IPR004799">
    <property type="entry name" value="Periplasmic_diS_OxRdtase_DsbE"/>
</dbReference>
<protein>
    <submittedName>
        <fullName evidence="7">Thiol:disulfide interchange protein</fullName>
    </submittedName>
</protein>
<dbReference type="RefSeq" id="WP_105053233.1">
    <property type="nucleotide sequence ID" value="NZ_BMYG01000001.1"/>
</dbReference>
<gene>
    <name evidence="7" type="ORF">BTO11_14340</name>
</gene>
<name>A0A2S7UYY5_9GAMM</name>
<accession>A0A2S7UYY5</accession>
<organism evidence="7 8">
    <name type="scientific">Psychrosphaera saromensis</name>
    <dbReference type="NCBI Taxonomy" id="716813"/>
    <lineage>
        <taxon>Bacteria</taxon>
        <taxon>Pseudomonadati</taxon>
        <taxon>Pseudomonadota</taxon>
        <taxon>Gammaproteobacteria</taxon>
        <taxon>Alteromonadales</taxon>
        <taxon>Pseudoalteromonadaceae</taxon>
        <taxon>Psychrosphaera</taxon>
    </lineage>
</organism>
<dbReference type="InterPro" id="IPR013740">
    <property type="entry name" value="Redoxin"/>
</dbReference>
<dbReference type="NCBIfam" id="TIGR00385">
    <property type="entry name" value="dsbE"/>
    <property type="match status" value="1"/>
</dbReference>
<dbReference type="PANTHER" id="PTHR42852:SF6">
    <property type="entry name" value="THIOL:DISULFIDE INTERCHANGE PROTEIN DSBE"/>
    <property type="match status" value="1"/>
</dbReference>
<evidence type="ECO:0000313" key="7">
    <source>
        <dbReference type="EMBL" id="PQJ54712.1"/>
    </source>
</evidence>
<dbReference type="PROSITE" id="PS51352">
    <property type="entry name" value="THIOREDOXIN_2"/>
    <property type="match status" value="1"/>
</dbReference>
<evidence type="ECO:0000256" key="4">
    <source>
        <dbReference type="ARBA" id="ARBA00023157"/>
    </source>
</evidence>
<sequence>MTKKVSFRFLPLVLFVLLLAFLLKGLFSDPNERDSALIGKPFPQFQLPDLNSDSQIHTEQTLVNEPVLINVWGTWCITCKYELPYLAKLAKEYDVKIVGLYYDQNHAPEFGQYADIPAIRIEVKEMLARLGNPYQYNILDLDRSLSLNLGVTGAPETFIVDGKGIVRMHHMGDVNERIWREKLAPIWNEINQ</sequence>
<dbReference type="GO" id="GO:0017004">
    <property type="term" value="P:cytochrome complex assembly"/>
    <property type="evidence" value="ECO:0007669"/>
    <property type="project" value="UniProtKB-KW"/>
</dbReference>
<dbReference type="InterPro" id="IPR013766">
    <property type="entry name" value="Thioredoxin_domain"/>
</dbReference>
<evidence type="ECO:0000256" key="1">
    <source>
        <dbReference type="ARBA" id="ARBA00004383"/>
    </source>
</evidence>
<reference evidence="7 8" key="1">
    <citation type="submission" date="2016-12" db="EMBL/GenBank/DDBJ databases">
        <title>Diversity of luminous bacteria.</title>
        <authorList>
            <person name="Yoshizawa S."/>
            <person name="Kogure K."/>
        </authorList>
    </citation>
    <scope>NUCLEOTIDE SEQUENCE [LARGE SCALE GENOMIC DNA]</scope>
    <source>
        <strain evidence="7 8">SA4-48</strain>
    </source>
</reference>
<dbReference type="OrthoDB" id="9799347at2"/>
<dbReference type="GO" id="GO:0030288">
    <property type="term" value="C:outer membrane-bounded periplasmic space"/>
    <property type="evidence" value="ECO:0007669"/>
    <property type="project" value="InterPro"/>
</dbReference>
<comment type="subcellular location">
    <subcellularLocation>
        <location evidence="1">Cell inner membrane</location>
        <topology evidence="1">Single-pass membrane protein</topology>
        <orientation evidence="1">Periplasmic side</orientation>
    </subcellularLocation>
</comment>
<dbReference type="AlphaFoldDB" id="A0A2S7UYY5"/>
<proteinExistence type="inferred from homology"/>
<keyword evidence="4" id="KW-1015">Disulfide bond</keyword>
<dbReference type="EMBL" id="MSCH01000003">
    <property type="protein sequence ID" value="PQJ54712.1"/>
    <property type="molecule type" value="Genomic_DNA"/>
</dbReference>
<dbReference type="GO" id="GO:0005886">
    <property type="term" value="C:plasma membrane"/>
    <property type="evidence" value="ECO:0007669"/>
    <property type="project" value="UniProtKB-SubCell"/>
</dbReference>
<evidence type="ECO:0000256" key="5">
    <source>
        <dbReference type="ARBA" id="ARBA00023284"/>
    </source>
</evidence>
<dbReference type="InterPro" id="IPR036249">
    <property type="entry name" value="Thioredoxin-like_sf"/>
</dbReference>
<dbReference type="Proteomes" id="UP000239007">
    <property type="component" value="Unassembled WGS sequence"/>
</dbReference>
<dbReference type="GO" id="GO:0015036">
    <property type="term" value="F:disulfide oxidoreductase activity"/>
    <property type="evidence" value="ECO:0007669"/>
    <property type="project" value="InterPro"/>
</dbReference>
<feature type="domain" description="Thioredoxin" evidence="6">
    <location>
        <begin position="36"/>
        <end position="188"/>
    </location>
</feature>
<dbReference type="SUPFAM" id="SSF52833">
    <property type="entry name" value="Thioredoxin-like"/>
    <property type="match status" value="1"/>
</dbReference>
<dbReference type="PANTHER" id="PTHR42852">
    <property type="entry name" value="THIOL:DISULFIDE INTERCHANGE PROTEIN DSBE"/>
    <property type="match status" value="1"/>
</dbReference>
<evidence type="ECO:0000256" key="3">
    <source>
        <dbReference type="ARBA" id="ARBA00022748"/>
    </source>
</evidence>
<dbReference type="InterPro" id="IPR050553">
    <property type="entry name" value="Thioredoxin_ResA/DsbE_sf"/>
</dbReference>
<evidence type="ECO:0000259" key="6">
    <source>
        <dbReference type="PROSITE" id="PS51352"/>
    </source>
</evidence>
<comment type="caution">
    <text evidence="7">The sequence shown here is derived from an EMBL/GenBank/DDBJ whole genome shotgun (WGS) entry which is preliminary data.</text>
</comment>
<evidence type="ECO:0000256" key="2">
    <source>
        <dbReference type="ARBA" id="ARBA00007758"/>
    </source>
</evidence>
<keyword evidence="8" id="KW-1185">Reference proteome</keyword>
<keyword evidence="3" id="KW-0201">Cytochrome c-type biogenesis</keyword>